<reference evidence="1" key="1">
    <citation type="submission" date="2021-06" db="EMBL/GenBank/DDBJ databases">
        <authorList>
            <person name="Kallberg Y."/>
            <person name="Tangrot J."/>
            <person name="Rosling A."/>
        </authorList>
    </citation>
    <scope>NUCLEOTIDE SEQUENCE</scope>
    <source>
        <strain evidence="1">MA461A</strain>
    </source>
</reference>
<sequence>IECCVEYLFDVGVPPTFTMTKIEIVGIYRVIAEGKSLCKLGLLIYYGIEVHYLSNIILMVHDSVRSQYD</sequence>
<name>A0ACA9PZW5_9GLOM</name>
<comment type="caution">
    <text evidence="1">The sequence shown here is derived from an EMBL/GenBank/DDBJ whole genome shotgun (WGS) entry which is preliminary data.</text>
</comment>
<dbReference type="EMBL" id="CAJVQC010024621">
    <property type="protein sequence ID" value="CAG8727153.1"/>
    <property type="molecule type" value="Genomic_DNA"/>
</dbReference>
<feature type="non-terminal residue" evidence="1">
    <location>
        <position position="1"/>
    </location>
</feature>
<gene>
    <name evidence="1" type="ORF">RPERSI_LOCUS11800</name>
</gene>
<protein>
    <submittedName>
        <fullName evidence="1">25675_t:CDS:1</fullName>
    </submittedName>
</protein>
<proteinExistence type="predicted"/>
<evidence type="ECO:0000313" key="2">
    <source>
        <dbReference type="Proteomes" id="UP000789920"/>
    </source>
</evidence>
<dbReference type="Proteomes" id="UP000789920">
    <property type="component" value="Unassembled WGS sequence"/>
</dbReference>
<keyword evidence="2" id="KW-1185">Reference proteome</keyword>
<accession>A0ACA9PZW5</accession>
<evidence type="ECO:0000313" key="1">
    <source>
        <dbReference type="EMBL" id="CAG8727153.1"/>
    </source>
</evidence>
<organism evidence="1 2">
    <name type="scientific">Racocetra persica</name>
    <dbReference type="NCBI Taxonomy" id="160502"/>
    <lineage>
        <taxon>Eukaryota</taxon>
        <taxon>Fungi</taxon>
        <taxon>Fungi incertae sedis</taxon>
        <taxon>Mucoromycota</taxon>
        <taxon>Glomeromycotina</taxon>
        <taxon>Glomeromycetes</taxon>
        <taxon>Diversisporales</taxon>
        <taxon>Gigasporaceae</taxon>
        <taxon>Racocetra</taxon>
    </lineage>
</organism>